<dbReference type="HOGENOM" id="CLU_2031947_0_0_1"/>
<dbReference type="EMBL" id="AEYP01025560">
    <property type="status" value="NOT_ANNOTATED_CDS"/>
    <property type="molecule type" value="Genomic_DNA"/>
</dbReference>
<sequence length="122" mass="13643">ESISVYRKLKGAGSSLFLKQNCGIGYLLRLLVYGIPFALTIFKKIVHLVSNYTHCWKFSSNVCFLPLKQSSQAPFTSLSVISNTGSNIEDFVQVLRCQDIHLEVDDFRNRNGSDDPSYSGST</sequence>
<reference evidence="1" key="1">
    <citation type="submission" date="2024-06" db="UniProtKB">
        <authorList>
            <consortium name="Ensembl"/>
        </authorList>
    </citation>
    <scope>IDENTIFICATION</scope>
</reference>
<accession>M3YSC2</accession>
<protein>
    <submittedName>
        <fullName evidence="1">Uncharacterized protein</fullName>
    </submittedName>
</protein>
<dbReference type="STRING" id="9669.ENSMPUP00000014232"/>
<dbReference type="AlphaFoldDB" id="M3YSC2"/>
<dbReference type="InParanoid" id="M3YSC2"/>
<organism evidence="1">
    <name type="scientific">Mustela putorius furo</name>
    <name type="common">European domestic ferret</name>
    <name type="synonym">Mustela furo</name>
    <dbReference type="NCBI Taxonomy" id="9669"/>
    <lineage>
        <taxon>Eukaryota</taxon>
        <taxon>Metazoa</taxon>
        <taxon>Chordata</taxon>
        <taxon>Craniata</taxon>
        <taxon>Vertebrata</taxon>
        <taxon>Euteleostomi</taxon>
        <taxon>Mammalia</taxon>
        <taxon>Eutheria</taxon>
        <taxon>Laurasiatheria</taxon>
        <taxon>Carnivora</taxon>
        <taxon>Caniformia</taxon>
        <taxon>Musteloidea</taxon>
        <taxon>Mustelidae</taxon>
        <taxon>Mustelinae</taxon>
        <taxon>Mustela</taxon>
    </lineage>
</organism>
<dbReference type="GeneTree" id="ENSGT00940000162673"/>
<proteinExistence type="predicted"/>
<dbReference type="EMBL" id="AEYP01025562">
    <property type="status" value="NOT_ANNOTATED_CDS"/>
    <property type="molecule type" value="Genomic_DNA"/>
</dbReference>
<dbReference type="EMBL" id="AEYP01025561">
    <property type="status" value="NOT_ANNOTATED_CDS"/>
    <property type="molecule type" value="Genomic_DNA"/>
</dbReference>
<dbReference type="eggNOG" id="KOG0059">
    <property type="taxonomic scope" value="Eukaryota"/>
</dbReference>
<dbReference type="Ensembl" id="ENSMPUT00000014460.1">
    <property type="protein sequence ID" value="ENSMPUP00000014232.1"/>
    <property type="gene ID" value="ENSMPUG00000014341.1"/>
</dbReference>
<evidence type="ECO:0000313" key="1">
    <source>
        <dbReference type="Ensembl" id="ENSMPUP00000014232.1"/>
    </source>
</evidence>
<name>M3YSC2_MUSPF</name>